<feature type="region of interest" description="Disordered" evidence="3">
    <location>
        <begin position="192"/>
        <end position="213"/>
    </location>
</feature>
<dbReference type="Gene3D" id="3.30.450.20">
    <property type="entry name" value="PAS domain"/>
    <property type="match status" value="2"/>
</dbReference>
<organism evidence="5 6">
    <name type="scientific">Paramagnetospirillum kuznetsovii</name>
    <dbReference type="NCBI Taxonomy" id="2053833"/>
    <lineage>
        <taxon>Bacteria</taxon>
        <taxon>Pseudomonadati</taxon>
        <taxon>Pseudomonadota</taxon>
        <taxon>Alphaproteobacteria</taxon>
        <taxon>Rhodospirillales</taxon>
        <taxon>Magnetospirillaceae</taxon>
        <taxon>Paramagnetospirillum</taxon>
    </lineage>
</organism>
<dbReference type="InterPro" id="IPR054327">
    <property type="entry name" value="His-kinase-like_sensor"/>
</dbReference>
<evidence type="ECO:0000313" key="6">
    <source>
        <dbReference type="Proteomes" id="UP000251075"/>
    </source>
</evidence>
<dbReference type="Pfam" id="PF22588">
    <property type="entry name" value="dCache_1_like"/>
    <property type="match status" value="1"/>
</dbReference>
<dbReference type="GO" id="GO:0052621">
    <property type="term" value="F:diguanylate cyclase activity"/>
    <property type="evidence" value="ECO:0007669"/>
    <property type="project" value="UniProtKB-EC"/>
</dbReference>
<dbReference type="InterPro" id="IPR043128">
    <property type="entry name" value="Rev_trsase/Diguanyl_cyclase"/>
</dbReference>
<dbReference type="GO" id="GO:1902201">
    <property type="term" value="P:negative regulation of bacterial-type flagellum-dependent cell motility"/>
    <property type="evidence" value="ECO:0007669"/>
    <property type="project" value="TreeGrafter"/>
</dbReference>
<comment type="catalytic activity">
    <reaction evidence="2">
        <text>2 GTP = 3',3'-c-di-GMP + 2 diphosphate</text>
        <dbReference type="Rhea" id="RHEA:24898"/>
        <dbReference type="ChEBI" id="CHEBI:33019"/>
        <dbReference type="ChEBI" id="CHEBI:37565"/>
        <dbReference type="ChEBI" id="CHEBI:58805"/>
        <dbReference type="EC" id="2.7.7.65"/>
    </reaction>
</comment>
<name>A0A364P051_9PROT</name>
<dbReference type="PANTHER" id="PTHR45138">
    <property type="entry name" value="REGULATORY COMPONENTS OF SENSORY TRANSDUCTION SYSTEM"/>
    <property type="match status" value="1"/>
</dbReference>
<evidence type="ECO:0000259" key="4">
    <source>
        <dbReference type="PROSITE" id="PS50887"/>
    </source>
</evidence>
<dbReference type="SMART" id="SM00267">
    <property type="entry name" value="GGDEF"/>
    <property type="match status" value="1"/>
</dbReference>
<dbReference type="NCBIfam" id="TIGR00254">
    <property type="entry name" value="GGDEF"/>
    <property type="match status" value="1"/>
</dbReference>
<dbReference type="CDD" id="cd01949">
    <property type="entry name" value="GGDEF"/>
    <property type="match status" value="1"/>
</dbReference>
<dbReference type="GO" id="GO:0043709">
    <property type="term" value="P:cell adhesion involved in single-species biofilm formation"/>
    <property type="evidence" value="ECO:0007669"/>
    <property type="project" value="TreeGrafter"/>
</dbReference>
<sequence length="463" mass="50671">MDLIEGRERIIAEKTVLAVQKSQFMSQWFGTTILTADYVLRDLSGRIAPGDLIYPDPDPAHRQRLQTLLQEKLATLNSVAGITIYDRNCIFLASHDGLRLGFRSNQRVCSEPGAPVGRGRNIQYVPSEKSASKSPVILISRHVVAPDGTLQGGVLAAIELARAQDWITSFAVETNDVLAIVDGDGTLLARNPPLPESIGKRAPTTPGQPSFGATRSSASFVAVSPLDGRERIFGMSKIEDIPLLIIVGFDKQGVLREWRRRAWQLSGGFLALLALTAMVLRAHTIALGQREQMRKLATTDMLTGVANRRQLVEVGMREFDRSRRYRAPLSALMVDIDRFKSINDTWGHPTGDRAIQALANVMVAAVRDQDEVGRLGGEEFAAILPETGMDGAIIIAERLRRAVQEDIDLVSEDGQTIRFTVSVGVATLSDDIASFDDLMSQADRMLYKAKDGGRNQVVADVDA</sequence>
<dbReference type="EMBL" id="PGTO01000004">
    <property type="protein sequence ID" value="RAU22711.1"/>
    <property type="molecule type" value="Genomic_DNA"/>
</dbReference>
<evidence type="ECO:0000256" key="2">
    <source>
        <dbReference type="ARBA" id="ARBA00034247"/>
    </source>
</evidence>
<dbReference type="EC" id="2.7.7.65" evidence="1"/>
<dbReference type="Pfam" id="PF00990">
    <property type="entry name" value="GGDEF"/>
    <property type="match status" value="1"/>
</dbReference>
<dbReference type="OrthoDB" id="9812260at2"/>
<dbReference type="PROSITE" id="PS50887">
    <property type="entry name" value="GGDEF"/>
    <property type="match status" value="1"/>
</dbReference>
<evidence type="ECO:0000256" key="1">
    <source>
        <dbReference type="ARBA" id="ARBA00012528"/>
    </source>
</evidence>
<dbReference type="Proteomes" id="UP000251075">
    <property type="component" value="Unassembled WGS sequence"/>
</dbReference>
<dbReference type="InterPro" id="IPR029787">
    <property type="entry name" value="Nucleotide_cyclase"/>
</dbReference>
<dbReference type="AlphaFoldDB" id="A0A364P051"/>
<dbReference type="PANTHER" id="PTHR45138:SF9">
    <property type="entry name" value="DIGUANYLATE CYCLASE DGCM-RELATED"/>
    <property type="match status" value="1"/>
</dbReference>
<protein>
    <recommendedName>
        <fullName evidence="1">diguanylate cyclase</fullName>
        <ecNumber evidence="1">2.7.7.65</ecNumber>
    </recommendedName>
</protein>
<dbReference type="Gene3D" id="3.30.70.270">
    <property type="match status" value="1"/>
</dbReference>
<feature type="domain" description="GGDEF" evidence="4">
    <location>
        <begin position="327"/>
        <end position="462"/>
    </location>
</feature>
<evidence type="ECO:0000313" key="5">
    <source>
        <dbReference type="EMBL" id="RAU22711.1"/>
    </source>
</evidence>
<reference evidence="5 6" key="1">
    <citation type="submission" date="2017-11" db="EMBL/GenBank/DDBJ databases">
        <title>Draft genome sequence of magnetotactic bacterium Magnetospirillum kuznetsovii LBB-42.</title>
        <authorList>
            <person name="Grouzdev D.S."/>
            <person name="Rysina M.S."/>
            <person name="Baslerov R.V."/>
            <person name="Koziaeva V."/>
        </authorList>
    </citation>
    <scope>NUCLEOTIDE SEQUENCE [LARGE SCALE GENOMIC DNA]</scope>
    <source>
        <strain evidence="5 6">LBB-42</strain>
    </source>
</reference>
<accession>A0A364P051</accession>
<dbReference type="CDD" id="cd12915">
    <property type="entry name" value="PDC2_DGC_like"/>
    <property type="match status" value="1"/>
</dbReference>
<dbReference type="FunFam" id="3.30.70.270:FF:000001">
    <property type="entry name" value="Diguanylate cyclase domain protein"/>
    <property type="match status" value="1"/>
</dbReference>
<dbReference type="InterPro" id="IPR000160">
    <property type="entry name" value="GGDEF_dom"/>
</dbReference>
<dbReference type="GO" id="GO:0005886">
    <property type="term" value="C:plasma membrane"/>
    <property type="evidence" value="ECO:0007669"/>
    <property type="project" value="TreeGrafter"/>
</dbReference>
<gene>
    <name evidence="5" type="ORF">CU669_07250</name>
</gene>
<proteinExistence type="predicted"/>
<dbReference type="CDD" id="cd18773">
    <property type="entry name" value="PDC1_HK_sensor"/>
    <property type="match status" value="1"/>
</dbReference>
<keyword evidence="6" id="KW-1185">Reference proteome</keyword>
<comment type="caution">
    <text evidence="5">The sequence shown here is derived from an EMBL/GenBank/DDBJ whole genome shotgun (WGS) entry which is preliminary data.</text>
</comment>
<dbReference type="InterPro" id="IPR050469">
    <property type="entry name" value="Diguanylate_Cyclase"/>
</dbReference>
<dbReference type="SUPFAM" id="SSF55073">
    <property type="entry name" value="Nucleotide cyclase"/>
    <property type="match status" value="1"/>
</dbReference>
<evidence type="ECO:0000256" key="3">
    <source>
        <dbReference type="SAM" id="MobiDB-lite"/>
    </source>
</evidence>